<evidence type="ECO:0000256" key="3">
    <source>
        <dbReference type="ARBA" id="ARBA00023163"/>
    </source>
</evidence>
<dbReference type="Proteomes" id="UP000198968">
    <property type="component" value="Unassembled WGS sequence"/>
</dbReference>
<dbReference type="AlphaFoldDB" id="A0A1I4XAQ3"/>
<dbReference type="SUPFAM" id="SSF46689">
    <property type="entry name" value="Homeodomain-like"/>
    <property type="match status" value="2"/>
</dbReference>
<evidence type="ECO:0000313" key="5">
    <source>
        <dbReference type="EMBL" id="SFN22865.1"/>
    </source>
</evidence>
<dbReference type="InterPro" id="IPR009594">
    <property type="entry name" value="Tscrpt_reg_HTH_AraC_N"/>
</dbReference>
<dbReference type="GO" id="GO:0003700">
    <property type="term" value="F:DNA-binding transcription factor activity"/>
    <property type="evidence" value="ECO:0007669"/>
    <property type="project" value="InterPro"/>
</dbReference>
<dbReference type="RefSeq" id="WP_175501383.1">
    <property type="nucleotide sequence ID" value="NZ_FOVG01000001.1"/>
</dbReference>
<dbReference type="PANTHER" id="PTHR43436:SF1">
    <property type="entry name" value="TRANSCRIPTIONAL REGULATORY PROTEIN"/>
    <property type="match status" value="1"/>
</dbReference>
<dbReference type="Gene3D" id="1.10.10.60">
    <property type="entry name" value="Homeodomain-like"/>
    <property type="match status" value="1"/>
</dbReference>
<keyword evidence="1" id="KW-0805">Transcription regulation</keyword>
<evidence type="ECO:0000259" key="4">
    <source>
        <dbReference type="PROSITE" id="PS01124"/>
    </source>
</evidence>
<keyword evidence="2 5" id="KW-0238">DNA-binding</keyword>
<organism evidence="5 6">
    <name type="scientific">Candidatus Pantoea varia</name>
    <dbReference type="NCBI Taxonomy" id="1881036"/>
    <lineage>
        <taxon>Bacteria</taxon>
        <taxon>Pseudomonadati</taxon>
        <taxon>Pseudomonadota</taxon>
        <taxon>Gammaproteobacteria</taxon>
        <taxon>Enterobacterales</taxon>
        <taxon>Erwiniaceae</taxon>
        <taxon>Pantoea</taxon>
    </lineage>
</organism>
<dbReference type="SMART" id="SM00342">
    <property type="entry name" value="HTH_ARAC"/>
    <property type="match status" value="1"/>
</dbReference>
<accession>A0A1I4XAQ3</accession>
<protein>
    <submittedName>
        <fullName evidence="5">AraC-type DNA-binding protein</fullName>
    </submittedName>
</protein>
<dbReference type="PANTHER" id="PTHR43436">
    <property type="entry name" value="ARAC-FAMILY TRANSCRIPTIONAL REGULATOR"/>
    <property type="match status" value="1"/>
</dbReference>
<evidence type="ECO:0000256" key="1">
    <source>
        <dbReference type="ARBA" id="ARBA00023015"/>
    </source>
</evidence>
<dbReference type="Pfam" id="PF06719">
    <property type="entry name" value="AraC_N"/>
    <property type="match status" value="1"/>
</dbReference>
<keyword evidence="3" id="KW-0804">Transcription</keyword>
<dbReference type="InterPro" id="IPR009057">
    <property type="entry name" value="Homeodomain-like_sf"/>
</dbReference>
<evidence type="ECO:0000313" key="6">
    <source>
        <dbReference type="Proteomes" id="UP000198968"/>
    </source>
</evidence>
<keyword evidence="6" id="KW-1185">Reference proteome</keyword>
<reference evidence="6" key="1">
    <citation type="submission" date="2016-10" db="EMBL/GenBank/DDBJ databases">
        <authorList>
            <person name="Varghese N."/>
            <person name="Submissions S."/>
        </authorList>
    </citation>
    <scope>NUCLEOTIDE SEQUENCE [LARGE SCALE GENOMIC DNA]</scope>
    <source>
        <strain evidence="6">OV426</strain>
    </source>
</reference>
<dbReference type="InterPro" id="IPR018062">
    <property type="entry name" value="HTH_AraC-typ_CS"/>
</dbReference>
<sequence length="302" mass="33259">MNGFDALRDEVLACAANELTATAIPRVDLYRVSQPMALPPEIYSPFVSLILQGEKRLQVGDRAIRYSAGEMFTASFDLPATGEITIASEASPYLAVRLTLDFTAISDLLHQMPVTEPPATKNGISVNRGDDALTDAWLRMLRLLAKPDEIGVMAPLMEREILYRLLQSPQGGVLRQAAEVNGHFAKIRKALVWLRTHYATAFRIEALAAIAGMSLSAFHRRFRASTGLSPLQYQKHLRLYAARNALALRPGNVAAVAADVGYESLTQFTREYARLFGEPPARSIRKLRLTGAEPLERIGARG</sequence>
<evidence type="ECO:0000256" key="2">
    <source>
        <dbReference type="ARBA" id="ARBA00023125"/>
    </source>
</evidence>
<proteinExistence type="predicted"/>
<dbReference type="Pfam" id="PF12833">
    <property type="entry name" value="HTH_18"/>
    <property type="match status" value="1"/>
</dbReference>
<dbReference type="InterPro" id="IPR018060">
    <property type="entry name" value="HTH_AraC"/>
</dbReference>
<dbReference type="PROSITE" id="PS01124">
    <property type="entry name" value="HTH_ARAC_FAMILY_2"/>
    <property type="match status" value="1"/>
</dbReference>
<dbReference type="GO" id="GO:0043565">
    <property type="term" value="F:sequence-specific DNA binding"/>
    <property type="evidence" value="ECO:0007669"/>
    <property type="project" value="InterPro"/>
</dbReference>
<dbReference type="PROSITE" id="PS00041">
    <property type="entry name" value="HTH_ARAC_FAMILY_1"/>
    <property type="match status" value="1"/>
</dbReference>
<name>A0A1I4XAQ3_9GAMM</name>
<dbReference type="EMBL" id="FOVG01000001">
    <property type="protein sequence ID" value="SFN22865.1"/>
    <property type="molecule type" value="Genomic_DNA"/>
</dbReference>
<feature type="domain" description="HTH araC/xylS-type" evidence="4">
    <location>
        <begin position="188"/>
        <end position="286"/>
    </location>
</feature>
<gene>
    <name evidence="5" type="ORF">SAMN05428971_0620</name>
</gene>